<comment type="caution">
    <text evidence="2">The sequence shown here is derived from an EMBL/GenBank/DDBJ whole genome shotgun (WGS) entry which is preliminary data.</text>
</comment>
<dbReference type="AlphaFoldDB" id="A0A2M6WSJ9"/>
<dbReference type="CDD" id="cd06664">
    <property type="entry name" value="IscU_like"/>
    <property type="match status" value="1"/>
</dbReference>
<dbReference type="SUPFAM" id="SSF82649">
    <property type="entry name" value="SufE/NifU"/>
    <property type="match status" value="1"/>
</dbReference>
<dbReference type="GO" id="GO:0005506">
    <property type="term" value="F:iron ion binding"/>
    <property type="evidence" value="ECO:0007669"/>
    <property type="project" value="InterPro"/>
</dbReference>
<dbReference type="Proteomes" id="UP000228533">
    <property type="component" value="Unassembled WGS sequence"/>
</dbReference>
<accession>A0A2M6WSJ9</accession>
<sequence length="123" mass="13128">MYSQKVIDHFKAPHNQGVIDDADAIGEEGNPVCGDIMKIYIKVADDRIADIKFETLGCAAAIAVSSALTDLAMGRTLDEALALNKDAIVKDLGGLPAPKIHCSMLGVEALHSAINQYKIAHKK</sequence>
<organism evidence="2 3">
    <name type="scientific">Candidatus Falkowbacteria bacterium CG10_big_fil_rev_8_21_14_0_10_37_14</name>
    <dbReference type="NCBI Taxonomy" id="1974561"/>
    <lineage>
        <taxon>Bacteria</taxon>
        <taxon>Candidatus Falkowiibacteriota</taxon>
    </lineage>
</organism>
<evidence type="ECO:0000259" key="1">
    <source>
        <dbReference type="Pfam" id="PF01592"/>
    </source>
</evidence>
<reference evidence="3" key="1">
    <citation type="submission" date="2017-09" db="EMBL/GenBank/DDBJ databases">
        <title>Depth-based differentiation of microbial function through sediment-hosted aquifers and enrichment of novel symbionts in the deep terrestrial subsurface.</title>
        <authorList>
            <person name="Probst A.J."/>
            <person name="Ladd B."/>
            <person name="Jarett J.K."/>
            <person name="Geller-Mcgrath D.E."/>
            <person name="Sieber C.M.K."/>
            <person name="Emerson J.B."/>
            <person name="Anantharaman K."/>
            <person name="Thomas B.C."/>
            <person name="Malmstrom R."/>
            <person name="Stieglmeier M."/>
            <person name="Klingl A."/>
            <person name="Woyke T."/>
            <person name="Ryan C.M."/>
            <person name="Banfield J.F."/>
        </authorList>
    </citation>
    <scope>NUCLEOTIDE SEQUENCE [LARGE SCALE GENOMIC DNA]</scope>
</reference>
<dbReference type="EMBL" id="PFAM01000023">
    <property type="protein sequence ID" value="PIT95779.1"/>
    <property type="molecule type" value="Genomic_DNA"/>
</dbReference>
<dbReference type="GO" id="GO:0016226">
    <property type="term" value="P:iron-sulfur cluster assembly"/>
    <property type="evidence" value="ECO:0007669"/>
    <property type="project" value="InterPro"/>
</dbReference>
<proteinExistence type="predicted"/>
<gene>
    <name evidence="2" type="ORF">COT94_04305</name>
</gene>
<dbReference type="PANTHER" id="PTHR10093">
    <property type="entry name" value="IRON-SULFUR CLUSTER ASSEMBLY ENZYME NIFU HOMOLOG"/>
    <property type="match status" value="1"/>
</dbReference>
<protein>
    <submittedName>
        <fullName evidence="2">Iron-sulfur cluster assembly scaffold protein</fullName>
    </submittedName>
</protein>
<dbReference type="InterPro" id="IPR002871">
    <property type="entry name" value="NIF_FeS_clus_asmbl_NifU_N"/>
</dbReference>
<dbReference type="Pfam" id="PF01592">
    <property type="entry name" value="NifU_N"/>
    <property type="match status" value="1"/>
</dbReference>
<feature type="domain" description="NIF system FeS cluster assembly NifU N-terminal" evidence="1">
    <location>
        <begin position="1"/>
        <end position="120"/>
    </location>
</feature>
<name>A0A2M6WSJ9_9BACT</name>
<dbReference type="GO" id="GO:0051536">
    <property type="term" value="F:iron-sulfur cluster binding"/>
    <property type="evidence" value="ECO:0007669"/>
    <property type="project" value="InterPro"/>
</dbReference>
<evidence type="ECO:0000313" key="3">
    <source>
        <dbReference type="Proteomes" id="UP000228533"/>
    </source>
</evidence>
<dbReference type="Gene3D" id="3.90.1010.10">
    <property type="match status" value="1"/>
</dbReference>
<evidence type="ECO:0000313" key="2">
    <source>
        <dbReference type="EMBL" id="PIT95779.1"/>
    </source>
</evidence>